<evidence type="ECO:0000256" key="8">
    <source>
        <dbReference type="RuleBase" id="RU003330"/>
    </source>
</evidence>
<dbReference type="FunFam" id="3.40.50.300:FF:001694">
    <property type="entry name" value="Adenylate kinase, chloroplastic"/>
    <property type="match status" value="1"/>
</dbReference>
<protein>
    <recommendedName>
        <fullName evidence="10">Adenylate kinase active site lid domain-containing protein</fullName>
    </recommendedName>
</protein>
<keyword evidence="3" id="KW-0934">Plastid</keyword>
<evidence type="ECO:0000256" key="3">
    <source>
        <dbReference type="ARBA" id="ARBA00022640"/>
    </source>
</evidence>
<evidence type="ECO:0000256" key="5">
    <source>
        <dbReference type="ARBA" id="ARBA00022741"/>
    </source>
</evidence>
<name>A0A7S1Q5W8_NEODS</name>
<dbReference type="InterPro" id="IPR027417">
    <property type="entry name" value="P-loop_NTPase"/>
</dbReference>
<dbReference type="PROSITE" id="PS00113">
    <property type="entry name" value="ADENYLATE_KINASE"/>
    <property type="match status" value="1"/>
</dbReference>
<reference evidence="9" key="1">
    <citation type="submission" date="2021-01" db="EMBL/GenBank/DDBJ databases">
        <authorList>
            <person name="Corre E."/>
            <person name="Pelletier E."/>
            <person name="Niang G."/>
            <person name="Scheremetjew M."/>
            <person name="Finn R."/>
            <person name="Kale V."/>
            <person name="Holt S."/>
            <person name="Cochrane G."/>
            <person name="Meng A."/>
            <person name="Brown T."/>
            <person name="Cohen L."/>
        </authorList>
    </citation>
    <scope>NUCLEOTIDE SEQUENCE</scope>
    <source>
        <strain evidence="9">CCAP 1951/1</strain>
    </source>
</reference>
<dbReference type="GO" id="GO:0004017">
    <property type="term" value="F:AMP kinase activity"/>
    <property type="evidence" value="ECO:0007669"/>
    <property type="project" value="InterPro"/>
</dbReference>
<evidence type="ECO:0000256" key="6">
    <source>
        <dbReference type="ARBA" id="ARBA00022777"/>
    </source>
</evidence>
<comment type="subcellular location">
    <subcellularLocation>
        <location evidence="1">Plastid</location>
        <location evidence="1">Chloroplast</location>
    </subcellularLocation>
</comment>
<dbReference type="CDD" id="cd22981">
    <property type="entry name" value="DD_TbAK-like"/>
    <property type="match status" value="1"/>
</dbReference>
<sequence>MSATTAKLPDEAVAYMKDKNVPDLLEYMLQELLAAKPESPAAFFKELLAKPITPKILIAGPPAGGKGTQCEQIVEKFGVVHISTGDLLRQEVKAQSEEGKQADEFMKAGALVPDSLIIEMVKKRLQQDDVQAKGWLLDGFPRTKAQAQALQDAGIVPQIMVQLEVPDDVLIERIEGRRTDSETGKVYHLKFNPPPANDAEVMKRLEQRKDDTREAMVSRLATYHKNVDEILAFYTHVLFKTDGNRDKDSVTFDVLKAIESRLPK</sequence>
<dbReference type="SUPFAM" id="SSF52540">
    <property type="entry name" value="P-loop containing nucleoside triphosphate hydrolases"/>
    <property type="match status" value="1"/>
</dbReference>
<dbReference type="SUPFAM" id="SSF47391">
    <property type="entry name" value="Dimerization-anchoring domain of cAMP-dependent PK regulatory subunit"/>
    <property type="match status" value="1"/>
</dbReference>
<evidence type="ECO:0000313" key="9">
    <source>
        <dbReference type="EMBL" id="CAD9119510.1"/>
    </source>
</evidence>
<keyword evidence="2" id="KW-0150">Chloroplast</keyword>
<keyword evidence="4 8" id="KW-0808">Transferase</keyword>
<evidence type="ECO:0008006" key="10">
    <source>
        <dbReference type="Google" id="ProtNLM"/>
    </source>
</evidence>
<dbReference type="InterPro" id="IPR033690">
    <property type="entry name" value="Adenylat_kinase_CS"/>
</dbReference>
<dbReference type="Gene3D" id="3.40.50.300">
    <property type="entry name" value="P-loop containing nucleotide triphosphate hydrolases"/>
    <property type="match status" value="1"/>
</dbReference>
<evidence type="ECO:0000256" key="2">
    <source>
        <dbReference type="ARBA" id="ARBA00022528"/>
    </source>
</evidence>
<dbReference type="GO" id="GO:0009507">
    <property type="term" value="C:chloroplast"/>
    <property type="evidence" value="ECO:0007669"/>
    <property type="project" value="UniProtKB-SubCell"/>
</dbReference>
<proteinExistence type="inferred from homology"/>
<evidence type="ECO:0000256" key="4">
    <source>
        <dbReference type="ARBA" id="ARBA00022679"/>
    </source>
</evidence>
<dbReference type="NCBIfam" id="TIGR01351">
    <property type="entry name" value="adk"/>
    <property type="match status" value="1"/>
</dbReference>
<dbReference type="EMBL" id="HBGF01025003">
    <property type="protein sequence ID" value="CAD9119510.1"/>
    <property type="molecule type" value="Transcribed_RNA"/>
</dbReference>
<dbReference type="GO" id="GO:0005524">
    <property type="term" value="F:ATP binding"/>
    <property type="evidence" value="ECO:0007669"/>
    <property type="project" value="UniProtKB-KW"/>
</dbReference>
<dbReference type="CDD" id="cd01428">
    <property type="entry name" value="ADK"/>
    <property type="match status" value="1"/>
</dbReference>
<organism evidence="9">
    <name type="scientific">Neobodo designis</name>
    <name type="common">Flagellated protozoan</name>
    <name type="synonym">Bodo designis</name>
    <dbReference type="NCBI Taxonomy" id="312471"/>
    <lineage>
        <taxon>Eukaryota</taxon>
        <taxon>Discoba</taxon>
        <taxon>Euglenozoa</taxon>
        <taxon>Kinetoplastea</taxon>
        <taxon>Metakinetoplastina</taxon>
        <taxon>Neobodonida</taxon>
        <taxon>Neobodo</taxon>
    </lineage>
</organism>
<dbReference type="PANTHER" id="PTHR23359">
    <property type="entry name" value="NUCLEOTIDE KINASE"/>
    <property type="match status" value="1"/>
</dbReference>
<keyword evidence="7" id="KW-0067">ATP-binding</keyword>
<dbReference type="Pfam" id="PF00406">
    <property type="entry name" value="ADK"/>
    <property type="match status" value="1"/>
</dbReference>
<dbReference type="PRINTS" id="PR00094">
    <property type="entry name" value="ADENYLTKNASE"/>
</dbReference>
<evidence type="ECO:0000256" key="1">
    <source>
        <dbReference type="ARBA" id="ARBA00004229"/>
    </source>
</evidence>
<comment type="similarity">
    <text evidence="8">Belongs to the adenylate kinase family.</text>
</comment>
<dbReference type="HAMAP" id="MF_00235">
    <property type="entry name" value="Adenylate_kinase_Adk"/>
    <property type="match status" value="1"/>
</dbReference>
<accession>A0A7S1Q5W8</accession>
<gene>
    <name evidence="9" type="ORF">NDES1114_LOCUS16582</name>
</gene>
<keyword evidence="5" id="KW-0547">Nucleotide-binding</keyword>
<dbReference type="InterPro" id="IPR000850">
    <property type="entry name" value="Adenylat/UMP-CMP_kin"/>
</dbReference>
<keyword evidence="6 8" id="KW-0418">Kinase</keyword>
<dbReference type="InterPro" id="IPR006259">
    <property type="entry name" value="Adenyl_kin_sub"/>
</dbReference>
<evidence type="ECO:0000256" key="7">
    <source>
        <dbReference type="ARBA" id="ARBA00022840"/>
    </source>
</evidence>
<dbReference type="AlphaFoldDB" id="A0A7S1Q5W8"/>